<dbReference type="Gene3D" id="1.10.510.10">
    <property type="entry name" value="Transferase(Phosphotransferase) domain 1"/>
    <property type="match status" value="1"/>
</dbReference>
<feature type="region of interest" description="Disordered" evidence="15">
    <location>
        <begin position="1340"/>
        <end position="1386"/>
    </location>
</feature>
<evidence type="ECO:0000256" key="11">
    <source>
        <dbReference type="ARBA" id="ARBA00022833"/>
    </source>
</evidence>
<dbReference type="GO" id="GO:0005634">
    <property type="term" value="C:nucleus"/>
    <property type="evidence" value="ECO:0007669"/>
    <property type="project" value="TreeGrafter"/>
</dbReference>
<reference evidence="16 17" key="1">
    <citation type="journal article" date="2017" name="G3 (Bethesda)">
        <title>The Physical Genome Mapping of Anopheles albimanus Corrected Scaffold Misassemblies and Identified Interarm Rearrangements in Genus Anopheles.</title>
        <authorList>
            <person name="Artemov G.N."/>
            <person name="Peery A.N."/>
            <person name="Jiang X."/>
            <person name="Tu Z."/>
            <person name="Stegniy V.N."/>
            <person name="Sharakhova M.V."/>
            <person name="Sharakhov I.V."/>
        </authorList>
    </citation>
    <scope>NUCLEOTIDE SEQUENCE [LARGE SCALE GENOMIC DNA]</scope>
    <source>
        <strain evidence="16 17">ALBI9_A</strain>
    </source>
</reference>
<dbReference type="PROSITE" id="PS50011">
    <property type="entry name" value="PROTEIN_KINASE_DOM"/>
    <property type="match status" value="1"/>
</dbReference>
<dbReference type="InterPro" id="IPR011009">
    <property type="entry name" value="Kinase-like_dom_sf"/>
</dbReference>
<feature type="compositionally biased region" description="Polar residues" evidence="15">
    <location>
        <begin position="1432"/>
        <end position="1443"/>
    </location>
</feature>
<dbReference type="SUPFAM" id="SSF57716">
    <property type="entry name" value="Glucocorticoid receptor-like (DNA-binding domain)"/>
    <property type="match status" value="2"/>
</dbReference>
<evidence type="ECO:0000256" key="7">
    <source>
        <dbReference type="ARBA" id="ARBA00022723"/>
    </source>
</evidence>
<organism evidence="16 17">
    <name type="scientific">Anopheles albimanus</name>
    <name type="common">New world malaria mosquito</name>
    <dbReference type="NCBI Taxonomy" id="7167"/>
    <lineage>
        <taxon>Eukaryota</taxon>
        <taxon>Metazoa</taxon>
        <taxon>Ecdysozoa</taxon>
        <taxon>Arthropoda</taxon>
        <taxon>Hexapoda</taxon>
        <taxon>Insecta</taxon>
        <taxon>Pterygota</taxon>
        <taxon>Neoptera</taxon>
        <taxon>Endopterygota</taxon>
        <taxon>Diptera</taxon>
        <taxon>Nematocera</taxon>
        <taxon>Culicoidea</taxon>
        <taxon>Culicidae</taxon>
        <taxon>Anophelinae</taxon>
        <taxon>Anopheles</taxon>
    </lineage>
</organism>
<dbReference type="GO" id="GO:0004674">
    <property type="term" value="F:protein serine/threonine kinase activity"/>
    <property type="evidence" value="ECO:0007669"/>
    <property type="project" value="UniProtKB-KW"/>
</dbReference>
<feature type="compositionally biased region" description="Basic and acidic residues" evidence="15">
    <location>
        <begin position="769"/>
        <end position="783"/>
    </location>
</feature>
<keyword evidence="9" id="KW-0547">Nucleotide-binding</keyword>
<feature type="compositionally biased region" description="Polar residues" evidence="15">
    <location>
        <begin position="1069"/>
        <end position="1078"/>
    </location>
</feature>
<dbReference type="PROSITE" id="PS50106">
    <property type="entry name" value="PDZ"/>
    <property type="match status" value="1"/>
</dbReference>
<evidence type="ECO:0000313" key="17">
    <source>
        <dbReference type="Proteomes" id="UP000069272"/>
    </source>
</evidence>
<keyword evidence="7" id="KW-0479">Metal-binding</keyword>
<dbReference type="CTD" id="3984"/>
<evidence type="ECO:0000256" key="1">
    <source>
        <dbReference type="ARBA" id="ARBA00004496"/>
    </source>
</evidence>
<evidence type="ECO:0000256" key="13">
    <source>
        <dbReference type="ARBA" id="ARBA00023038"/>
    </source>
</evidence>
<feature type="region of interest" description="Disordered" evidence="15">
    <location>
        <begin position="292"/>
        <end position="318"/>
    </location>
</feature>
<feature type="compositionally biased region" description="Basic and acidic residues" evidence="15">
    <location>
        <begin position="1265"/>
        <end position="1283"/>
    </location>
</feature>
<dbReference type="PANTHER" id="PTHR46485">
    <property type="entry name" value="LIM DOMAIN KINASE 1"/>
    <property type="match status" value="1"/>
</dbReference>
<dbReference type="STRING" id="7167.A0A182FPN1"/>
<dbReference type="FunFam" id="2.10.110.10:FF:000082">
    <property type="entry name" value="LIM domain kinase 1"/>
    <property type="match status" value="1"/>
</dbReference>
<feature type="compositionally biased region" description="Polar residues" evidence="15">
    <location>
        <begin position="1158"/>
        <end position="1193"/>
    </location>
</feature>
<dbReference type="InterPro" id="IPR000719">
    <property type="entry name" value="Prot_kinase_dom"/>
</dbReference>
<dbReference type="PANTHER" id="PTHR46485:SF4">
    <property type="entry name" value="LIM DOMAIN KINASE 1"/>
    <property type="match status" value="1"/>
</dbReference>
<dbReference type="Pfam" id="PF00412">
    <property type="entry name" value="LIM"/>
    <property type="match status" value="2"/>
</dbReference>
<dbReference type="GO" id="GO:0046872">
    <property type="term" value="F:metal ion binding"/>
    <property type="evidence" value="ECO:0007669"/>
    <property type="project" value="UniProtKB-KW"/>
</dbReference>
<evidence type="ECO:0000256" key="9">
    <source>
        <dbReference type="ARBA" id="ARBA00022741"/>
    </source>
</evidence>
<dbReference type="GO" id="GO:0030036">
    <property type="term" value="P:actin cytoskeleton organization"/>
    <property type="evidence" value="ECO:0007669"/>
    <property type="project" value="TreeGrafter"/>
</dbReference>
<dbReference type="RefSeq" id="XP_035794807.1">
    <property type="nucleotide sequence ID" value="XM_035938914.1"/>
</dbReference>
<dbReference type="FunFam" id="3.30.200.20:FF:000038">
    <property type="entry name" value="LIM domain kinase 2"/>
    <property type="match status" value="1"/>
</dbReference>
<keyword evidence="10" id="KW-0418">Kinase</keyword>
<feature type="compositionally biased region" description="Low complexity" evidence="15">
    <location>
        <begin position="1118"/>
        <end position="1131"/>
    </location>
</feature>
<reference evidence="16" key="2">
    <citation type="submission" date="2022-08" db="UniProtKB">
        <authorList>
            <consortium name="EnsemblMetazoa"/>
        </authorList>
    </citation>
    <scope>IDENTIFICATION</scope>
    <source>
        <strain evidence="16">STECLA/ALBI9_A</strain>
    </source>
</reference>
<dbReference type="PROSITE" id="PS00107">
    <property type="entry name" value="PROTEIN_KINASE_ATP"/>
    <property type="match status" value="1"/>
</dbReference>
<evidence type="ECO:0000256" key="3">
    <source>
        <dbReference type="ARBA" id="ARBA00012513"/>
    </source>
</evidence>
<feature type="region of interest" description="Disordered" evidence="15">
    <location>
        <begin position="714"/>
        <end position="735"/>
    </location>
</feature>
<protein>
    <recommendedName>
        <fullName evidence="14">LIM domain kinase 1</fullName>
        <ecNumber evidence="3">2.7.11.1</ecNumber>
    </recommendedName>
</protein>
<dbReference type="Gene3D" id="3.30.200.20">
    <property type="entry name" value="Phosphorylase Kinase, domain 1"/>
    <property type="match status" value="1"/>
</dbReference>
<feature type="region of interest" description="Disordered" evidence="15">
    <location>
        <begin position="1404"/>
        <end position="1469"/>
    </location>
</feature>
<evidence type="ECO:0000313" key="16">
    <source>
        <dbReference type="EnsemblMetazoa" id="AALB008496-PA"/>
    </source>
</evidence>
<dbReference type="GO" id="GO:0005524">
    <property type="term" value="F:ATP binding"/>
    <property type="evidence" value="ECO:0007669"/>
    <property type="project" value="UniProtKB-UniRule"/>
</dbReference>
<keyword evidence="11" id="KW-0862">Zinc</keyword>
<evidence type="ECO:0000256" key="14">
    <source>
        <dbReference type="ARBA" id="ARBA00040667"/>
    </source>
</evidence>
<evidence type="ECO:0000256" key="4">
    <source>
        <dbReference type="ARBA" id="ARBA00022490"/>
    </source>
</evidence>
<feature type="compositionally biased region" description="Low complexity" evidence="15">
    <location>
        <begin position="1368"/>
        <end position="1383"/>
    </location>
</feature>
<keyword evidence="6" id="KW-0808">Transferase</keyword>
<evidence type="ECO:0000256" key="2">
    <source>
        <dbReference type="ARBA" id="ARBA00005843"/>
    </source>
</evidence>
<dbReference type="InterPro" id="IPR001781">
    <property type="entry name" value="Znf_LIM"/>
</dbReference>
<feature type="compositionally biased region" description="Polar residues" evidence="15">
    <location>
        <begin position="1408"/>
        <end position="1417"/>
    </location>
</feature>
<accession>A0A182FPN1</accession>
<dbReference type="GeneID" id="118467945"/>
<dbReference type="SMART" id="SM00228">
    <property type="entry name" value="PDZ"/>
    <property type="match status" value="1"/>
</dbReference>
<comment type="subcellular location">
    <subcellularLocation>
        <location evidence="1">Cytoplasm</location>
    </subcellularLocation>
</comment>
<feature type="compositionally biased region" description="Low complexity" evidence="15">
    <location>
        <begin position="1418"/>
        <end position="1431"/>
    </location>
</feature>
<dbReference type="InterPro" id="IPR001478">
    <property type="entry name" value="PDZ"/>
</dbReference>
<feature type="compositionally biased region" description="Acidic residues" evidence="15">
    <location>
        <begin position="296"/>
        <end position="307"/>
    </location>
</feature>
<dbReference type="InterPro" id="IPR017441">
    <property type="entry name" value="Protein_kinase_ATP_BS"/>
</dbReference>
<feature type="region of interest" description="Disordered" evidence="15">
    <location>
        <begin position="1068"/>
        <end position="1196"/>
    </location>
</feature>
<evidence type="ECO:0000256" key="5">
    <source>
        <dbReference type="ARBA" id="ARBA00022527"/>
    </source>
</evidence>
<sequence>MDENGQKEDKNTACASCYNTIEAERHVAAVGQLWHAECFRCSVCDVRLSSWYFEKDGLLFCREDHWSKFGDRCQQCAQIISGPVMVAGDHKFHPECFRCDACRIFIGDGETYALLERSKLFCGACYKHQHCTLLSTVAKGESISDAKRKVPHSIRLVEIPWSSARTERIRLAAAPDEKLLFGGPGAMGGPASGCKSVRISEVMLNTDLMSLRVGDKVLEVNGTPVRDVPLENLQSMIENSGKVLQLTVEHDPHLLAEQQQHGCVEGGDTMVCGAASVESSSIRCKVLNNNEREGTGVEEEEEEEEGDGQASRSLSPSKLERIFRKKDEGYMSGSSRKLQKRLKDVNCNTSSNSLKDKERSSSMSRLLDEHRSVAAGGEFYDLSRTKSFRVEQKAARIFRASDLVQGELLGKGFFGQVFKVTHRVTQEVMVLKELYRVDEEAQKNFLKEVAVLRSLSHNNVLRFIGVLYKDKKLHLVTEFIPGGSLKELIHDSGLPLSWLQRISFARDIARGMSYLHSMNIIHRDLNSLNCLVREDGTVIVADFGLARIIKQPFSTAFEKCAANGSTTGTIGRRAGGRPRRQRYTVVGNPYWMAPEMMRGNKYDEKVDIFSFGIMLCEIIGRVQADPDYLPRLPDFGLNQAVFREKFCGQCPEPFYRIAFLCCDLNPDKRPPFHVLEVWLETMATVTAIGKPLPAGIVHEIEHFKGQLRSADSSLCTTPDGLATPPPSSGSLKPSLSRKRICEGPEEVRNVQSQGMDVVDGCCKTPTNEDVHLPSANRDAEPVDQKTPTNGFVVVDSNELPKSPHLGKDFSANGDRIRDSIRAKRRQRMMLSRENQRKSLDSSALVARLGCDRLTNEFSIDGGDEGSASEPISLIMTTNDLMAMGTTDAAVVSTPPARERLSTDQVLASVKDTLERSGPLLLERDRREEEIPETISTARTKHYGEKGYIIQVKNGHLTLNNVRDLENCSDFDSSCDTSLNYIEVNGNRDALQEQRSGTLGTDLKAHDAFGNTATPFANLQNGYTPGLWAGLERRTCEKENIALDSEESHMIVPSQAKATSPLAVIGPERNTCSEPTSVTDAKPPAGKVSTGVERKPASPTSAAQKAVQYTRKLFRSNEPSPSRPLAASPLTSTPSAGPNRETRVTQDSEGVVKTRIVGKTQSGGSSIFTTKQKISPTSDPEPQPSFGASASVTNRRVRVSKSGGTVIAMTHATGMSKMASAGATGSPASAAGGPYSIQSLFTYKTKPNEAQDGSHSNSCRLNGLAESKREGRRSHEEAASDGKRHSGALQSNAPTSRKPPISVSSGGPGALLRITKNRTFKPAPLGTESKPVALGKLSERYTTLQSPTLSSSGSNSRTESPSPPVPTIGVRSSSGGNGTVTSSRQVGILSPADIRRLNARLLEARKGKSSSNVTSPTEVTSSLSVSKTVSTSGNAAVNNTSSNKKPGFARKVQQIGSPSSPSKALLGGLNGIRERKVIPPLTSIKQ</sequence>
<dbReference type="PROSITE" id="PS00478">
    <property type="entry name" value="LIM_DOMAIN_1"/>
    <property type="match status" value="2"/>
</dbReference>
<dbReference type="PROSITE" id="PS50023">
    <property type="entry name" value="LIM_DOMAIN_2"/>
    <property type="match status" value="2"/>
</dbReference>
<dbReference type="Pfam" id="PF00069">
    <property type="entry name" value="Pkinase"/>
    <property type="match status" value="1"/>
</dbReference>
<keyword evidence="17" id="KW-1185">Reference proteome</keyword>
<evidence type="ECO:0000256" key="15">
    <source>
        <dbReference type="SAM" id="MobiDB-lite"/>
    </source>
</evidence>
<name>A0A182FPN1_ANOAL</name>
<dbReference type="VEuPathDB" id="VectorBase:AALB20_036941"/>
<keyword evidence="12" id="KW-0067">ATP-binding</keyword>
<feature type="compositionally biased region" description="Polar residues" evidence="15">
    <location>
        <begin position="1250"/>
        <end position="1259"/>
    </location>
</feature>
<dbReference type="InterPro" id="IPR050940">
    <property type="entry name" value="Actin_reg-Ser/Thr_kinase"/>
</dbReference>
<evidence type="ECO:0000256" key="12">
    <source>
        <dbReference type="ARBA" id="ARBA00022840"/>
    </source>
</evidence>
<dbReference type="EC" id="2.7.11.1" evidence="3"/>
<dbReference type="Proteomes" id="UP000069272">
    <property type="component" value="Chromosome 3R"/>
</dbReference>
<dbReference type="EnsemblMetazoa" id="AALB008496-RA">
    <property type="protein sequence ID" value="AALB008496-PA"/>
    <property type="gene ID" value="AALB008496"/>
</dbReference>
<dbReference type="SUPFAM" id="SSF56112">
    <property type="entry name" value="Protein kinase-like (PK-like)"/>
    <property type="match status" value="1"/>
</dbReference>
<feature type="compositionally biased region" description="Basic and acidic residues" evidence="15">
    <location>
        <begin position="1139"/>
        <end position="1151"/>
    </location>
</feature>
<keyword evidence="13" id="KW-0440">LIM domain</keyword>
<dbReference type="GO" id="GO:0005737">
    <property type="term" value="C:cytoplasm"/>
    <property type="evidence" value="ECO:0007669"/>
    <property type="project" value="UniProtKB-SubCell"/>
</dbReference>
<keyword evidence="5" id="KW-0723">Serine/threonine-protein kinase</keyword>
<evidence type="ECO:0000256" key="8">
    <source>
        <dbReference type="ARBA" id="ARBA00022737"/>
    </source>
</evidence>
<dbReference type="CDD" id="cd09365">
    <property type="entry name" value="LIM2_LIMK"/>
    <property type="match status" value="1"/>
</dbReference>
<dbReference type="InterPro" id="IPR036034">
    <property type="entry name" value="PDZ_sf"/>
</dbReference>
<keyword evidence="8" id="KW-0677">Repeat</keyword>
<dbReference type="Gene3D" id="2.10.110.10">
    <property type="entry name" value="Cysteine Rich Protein"/>
    <property type="match status" value="2"/>
</dbReference>
<feature type="compositionally biased region" description="Polar residues" evidence="15">
    <location>
        <begin position="1340"/>
        <end position="1359"/>
    </location>
</feature>
<feature type="region of interest" description="Disordered" evidence="15">
    <location>
        <begin position="1246"/>
        <end position="1309"/>
    </location>
</feature>
<dbReference type="VEuPathDB" id="VectorBase:AALB008496"/>
<feature type="region of interest" description="Disordered" evidence="15">
    <location>
        <begin position="769"/>
        <end position="788"/>
    </location>
</feature>
<evidence type="ECO:0000256" key="6">
    <source>
        <dbReference type="ARBA" id="ARBA00022679"/>
    </source>
</evidence>
<proteinExistence type="inferred from homology"/>
<dbReference type="Pfam" id="PF00595">
    <property type="entry name" value="PDZ"/>
    <property type="match status" value="1"/>
</dbReference>
<comment type="similarity">
    <text evidence="2">Belongs to the protein kinase superfamily. TKL Ser/Thr protein kinase family.</text>
</comment>
<dbReference type="Gene3D" id="2.30.42.10">
    <property type="match status" value="1"/>
</dbReference>
<dbReference type="FunFam" id="1.10.510.10:FF:000197">
    <property type="entry name" value="LIM domain kinase 2 isoform X1"/>
    <property type="match status" value="1"/>
</dbReference>
<dbReference type="SMART" id="SM00132">
    <property type="entry name" value="LIM"/>
    <property type="match status" value="2"/>
</dbReference>
<dbReference type="SUPFAM" id="SSF50156">
    <property type="entry name" value="PDZ domain-like"/>
    <property type="match status" value="1"/>
</dbReference>
<evidence type="ECO:0000256" key="10">
    <source>
        <dbReference type="ARBA" id="ARBA00022777"/>
    </source>
</evidence>
<keyword evidence="4" id="KW-0963">Cytoplasm</keyword>